<feature type="region of interest" description="Disordered" evidence="2">
    <location>
        <begin position="651"/>
        <end position="707"/>
    </location>
</feature>
<dbReference type="GO" id="GO:0008270">
    <property type="term" value="F:zinc ion binding"/>
    <property type="evidence" value="ECO:0007669"/>
    <property type="project" value="InterPro"/>
</dbReference>
<keyword evidence="3" id="KW-1133">Transmembrane helix</keyword>
<sequence>MALPNDTPFDVTPTYVIYRDLQPGEPFDPTSALLFFPPKGSDELFDALRLAFPRLKTHAERMRDAIIHFLLEERQEEQLRASPAMTMDTAETWPSVSSSASASAFSSPDLLDLPTPTSFANSPQAHAPQLSRQPSAATGTKTAPPSLEQMTGVFSLSAEAQPKQRVRRKMTDAEKAEYRKRRIVKACDKCAKRKRKCPHNQSQMEDISTANSSAKIAKPVAQKSSKAPQHTSDKCNAASLDHFAPAESFDLATDLDMSTFQTFDDFPMFDDSFTPEFTVDDLLHFDQLGSNFPPHDDFSPVPSLSEHRSSAGVVYDDFTYPQPQNQPQCVTCATGDPGKSAELSHQQNSTHRSSTSGARQQSRRLSMRVSHGAEEAQTSVLLEIAQNHNGIPQQDEDRAANHNIEGSGTMRERVRSDQQDTRPTHTSHVHKTGSGELSGLADTNGVLQEPRSIPPTRSQTTPRLTGTTRALRAFTDLADPQGGPQSQRRAVSMEHAAIVLNNVNEHQLGVGGVDDSLQSAASSPHTNRHALSKHREDLQQRPPSRTAAPGLRLQTSTSVSQSGGIRIGTTALPNGRPHASSQGRDNASLSSPNKELDKSQPPMLHLSTTSRTTVVANTGNAALQGSTQPSLGQEIASLGSISTELYMLRRRPRKSGTNQNHRHTTTAVNHENASLAAQANGGAYPRLQPRDSHAAANNSGRTPSIAATPVSIVGTANVSPTASTEIPSAGPHMYYRGHHGRTDLYGRAAETKTPQEDRLRDYFKVKDHLGRPSFTITATILLVGIYLAIAILSAAGVFFSSTLACFAAFTFFSLAPEKIDSAAENTSWLSSVMRRMISPRCREESNDAAHPFALSPLRFAILV</sequence>
<gene>
    <name evidence="4" type="ORF">CERZMDRAFT_106339</name>
</gene>
<feature type="compositionally biased region" description="Basic and acidic residues" evidence="2">
    <location>
        <begin position="410"/>
        <end position="423"/>
    </location>
</feature>
<reference evidence="4" key="1">
    <citation type="journal article" date="2020" name="Stud. Mycol.">
        <title>101 Dothideomycetes genomes: a test case for predicting lifestyles and emergence of pathogens.</title>
        <authorList>
            <person name="Haridas S."/>
            <person name="Albert R."/>
            <person name="Binder M."/>
            <person name="Bloem J."/>
            <person name="Labutti K."/>
            <person name="Salamov A."/>
            <person name="Andreopoulos B."/>
            <person name="Baker S."/>
            <person name="Barry K."/>
            <person name="Bills G."/>
            <person name="Bluhm B."/>
            <person name="Cannon C."/>
            <person name="Castanera R."/>
            <person name="Culley D."/>
            <person name="Daum C."/>
            <person name="Ezra D."/>
            <person name="Gonzalez J."/>
            <person name="Henrissat B."/>
            <person name="Kuo A."/>
            <person name="Liang C."/>
            <person name="Lipzen A."/>
            <person name="Lutzoni F."/>
            <person name="Magnuson J."/>
            <person name="Mondo S."/>
            <person name="Nolan M."/>
            <person name="Ohm R."/>
            <person name="Pangilinan J."/>
            <person name="Park H.-J."/>
            <person name="Ramirez L."/>
            <person name="Alfaro M."/>
            <person name="Sun H."/>
            <person name="Tritt A."/>
            <person name="Yoshinaga Y."/>
            <person name="Zwiers L.-H."/>
            <person name="Turgeon B."/>
            <person name="Goodwin S."/>
            <person name="Spatafora J."/>
            <person name="Crous P."/>
            <person name="Grigoriev I."/>
        </authorList>
    </citation>
    <scope>NUCLEOTIDE SEQUENCE</scope>
    <source>
        <strain evidence="4">SCOH1-5</strain>
    </source>
</reference>
<keyword evidence="3" id="KW-0472">Membrane</keyword>
<feature type="compositionally biased region" description="Polar residues" evidence="2">
    <location>
        <begin position="455"/>
        <end position="465"/>
    </location>
</feature>
<name>A0A6A6FE73_9PEZI</name>
<evidence type="ECO:0000313" key="5">
    <source>
        <dbReference type="Proteomes" id="UP000799539"/>
    </source>
</evidence>
<feature type="compositionally biased region" description="Polar residues" evidence="2">
    <location>
        <begin position="553"/>
        <end position="563"/>
    </location>
</feature>
<dbReference type="OrthoDB" id="3794485at2759"/>
<feature type="compositionally biased region" description="Polar residues" evidence="2">
    <location>
        <begin position="516"/>
        <end position="525"/>
    </location>
</feature>
<feature type="compositionally biased region" description="Polar residues" evidence="2">
    <location>
        <begin position="579"/>
        <end position="593"/>
    </location>
</feature>
<feature type="compositionally biased region" description="Polar residues" evidence="2">
    <location>
        <begin position="199"/>
        <end position="214"/>
    </location>
</feature>
<feature type="region of interest" description="Disordered" evidence="2">
    <location>
        <begin position="510"/>
        <end position="604"/>
    </location>
</feature>
<proteinExistence type="predicted"/>
<accession>A0A6A6FE73</accession>
<feature type="transmembrane region" description="Helical" evidence="3">
    <location>
        <begin position="780"/>
        <end position="812"/>
    </location>
</feature>
<protein>
    <submittedName>
        <fullName evidence="4">Uncharacterized protein</fullName>
    </submittedName>
</protein>
<feature type="region of interest" description="Disordered" evidence="2">
    <location>
        <begin position="114"/>
        <end position="173"/>
    </location>
</feature>
<feature type="region of interest" description="Disordered" evidence="2">
    <location>
        <begin position="405"/>
        <end position="465"/>
    </location>
</feature>
<feature type="region of interest" description="Disordered" evidence="2">
    <location>
        <begin position="324"/>
        <end position="374"/>
    </location>
</feature>
<dbReference type="Proteomes" id="UP000799539">
    <property type="component" value="Unassembled WGS sequence"/>
</dbReference>
<organism evidence="4 5">
    <name type="scientific">Cercospora zeae-maydis SCOH1-5</name>
    <dbReference type="NCBI Taxonomy" id="717836"/>
    <lineage>
        <taxon>Eukaryota</taxon>
        <taxon>Fungi</taxon>
        <taxon>Dikarya</taxon>
        <taxon>Ascomycota</taxon>
        <taxon>Pezizomycotina</taxon>
        <taxon>Dothideomycetes</taxon>
        <taxon>Dothideomycetidae</taxon>
        <taxon>Mycosphaerellales</taxon>
        <taxon>Mycosphaerellaceae</taxon>
        <taxon>Cercospora</taxon>
    </lineage>
</organism>
<dbReference type="CDD" id="cd00067">
    <property type="entry name" value="GAL4"/>
    <property type="match status" value="1"/>
</dbReference>
<keyword evidence="1" id="KW-0539">Nucleus</keyword>
<evidence type="ECO:0000313" key="4">
    <source>
        <dbReference type="EMBL" id="KAF2211695.1"/>
    </source>
</evidence>
<dbReference type="EMBL" id="ML992675">
    <property type="protein sequence ID" value="KAF2211695.1"/>
    <property type="molecule type" value="Genomic_DNA"/>
</dbReference>
<evidence type="ECO:0000256" key="1">
    <source>
        <dbReference type="ARBA" id="ARBA00023242"/>
    </source>
</evidence>
<evidence type="ECO:0000256" key="3">
    <source>
        <dbReference type="SAM" id="Phobius"/>
    </source>
</evidence>
<feature type="compositionally biased region" description="Polar residues" evidence="2">
    <location>
        <begin position="665"/>
        <end position="677"/>
    </location>
</feature>
<dbReference type="GO" id="GO:0000981">
    <property type="term" value="F:DNA-binding transcription factor activity, RNA polymerase II-specific"/>
    <property type="evidence" value="ECO:0007669"/>
    <property type="project" value="InterPro"/>
</dbReference>
<dbReference type="InterPro" id="IPR001138">
    <property type="entry name" value="Zn2Cys6_DnaBD"/>
</dbReference>
<feature type="compositionally biased region" description="Basic residues" evidence="2">
    <location>
        <begin position="651"/>
        <end position="664"/>
    </location>
</feature>
<evidence type="ECO:0000256" key="2">
    <source>
        <dbReference type="SAM" id="MobiDB-lite"/>
    </source>
</evidence>
<keyword evidence="3" id="KW-0812">Transmembrane</keyword>
<feature type="compositionally biased region" description="Polar residues" evidence="2">
    <location>
        <begin position="115"/>
        <end position="154"/>
    </location>
</feature>
<dbReference type="AlphaFoldDB" id="A0A6A6FE73"/>
<feature type="compositionally biased region" description="Polar residues" evidence="2">
    <location>
        <begin position="343"/>
        <end position="360"/>
    </location>
</feature>
<feature type="region of interest" description="Disordered" evidence="2">
    <location>
        <begin position="198"/>
        <end position="233"/>
    </location>
</feature>
<keyword evidence="5" id="KW-1185">Reference proteome</keyword>